<dbReference type="OrthoDB" id="1684731at2"/>
<keyword evidence="2" id="KW-1185">Reference proteome</keyword>
<dbReference type="EMBL" id="LGUF01000007">
    <property type="protein sequence ID" value="KON88514.1"/>
    <property type="molecule type" value="Genomic_DNA"/>
</dbReference>
<protein>
    <recommendedName>
        <fullName evidence="3">NADH dehydrogenase</fullName>
    </recommendedName>
</protein>
<dbReference type="AlphaFoldDB" id="A0A0M0GF93"/>
<evidence type="ECO:0000313" key="1">
    <source>
        <dbReference type="EMBL" id="KON88514.1"/>
    </source>
</evidence>
<evidence type="ECO:0008006" key="3">
    <source>
        <dbReference type="Google" id="ProtNLM"/>
    </source>
</evidence>
<proteinExistence type="predicted"/>
<accession>A0A0M0GF93</accession>
<dbReference type="STRING" id="1459.AF332_17970"/>
<dbReference type="Proteomes" id="UP000037109">
    <property type="component" value="Unassembled WGS sequence"/>
</dbReference>
<dbReference type="PATRIC" id="fig|1459.3.peg.3943"/>
<comment type="caution">
    <text evidence="1">The sequence shown here is derived from an EMBL/GenBank/DDBJ whole genome shotgun (WGS) entry which is preliminary data.</text>
</comment>
<reference evidence="2" key="1">
    <citation type="submission" date="2015-07" db="EMBL/GenBank/DDBJ databases">
        <title>Fjat-10036 dsm4.</title>
        <authorList>
            <person name="Liu B."/>
            <person name="Wang J."/>
            <person name="Zhu Y."/>
            <person name="Liu G."/>
            <person name="Chen Q."/>
            <person name="Chen Z."/>
            <person name="Lan J."/>
            <person name="Che J."/>
            <person name="Ge C."/>
            <person name="Shi H."/>
            <person name="Pan Z."/>
            <person name="Liu X."/>
        </authorList>
    </citation>
    <scope>NUCLEOTIDE SEQUENCE [LARGE SCALE GENOMIC DNA]</scope>
    <source>
        <strain evidence="2">DSM 4</strain>
    </source>
</reference>
<gene>
    <name evidence="1" type="ORF">AF332_17970</name>
</gene>
<organism evidence="1 2">
    <name type="scientific">Sporosarcina globispora</name>
    <name type="common">Bacillus globisporus</name>
    <dbReference type="NCBI Taxonomy" id="1459"/>
    <lineage>
        <taxon>Bacteria</taxon>
        <taxon>Bacillati</taxon>
        <taxon>Bacillota</taxon>
        <taxon>Bacilli</taxon>
        <taxon>Bacillales</taxon>
        <taxon>Caryophanaceae</taxon>
        <taxon>Sporosarcina</taxon>
    </lineage>
</organism>
<dbReference type="InterPro" id="IPR012452">
    <property type="entry name" value="DUF1657"/>
</dbReference>
<dbReference type="RefSeq" id="WP_053435887.1">
    <property type="nucleotide sequence ID" value="NZ_LGUF01000007.1"/>
</dbReference>
<name>A0A0M0GF93_SPOGL</name>
<evidence type="ECO:0000313" key="2">
    <source>
        <dbReference type="Proteomes" id="UP000037109"/>
    </source>
</evidence>
<sequence length="68" mass="7740">MTIASNVNQCLAAIRSIEAQLSSLALTSMDEEAKRLFHESMLEIGDIKTDLENRKKVIEFEEPQYKPN</sequence>
<dbReference type="Pfam" id="PF07870">
    <property type="entry name" value="DUF1657"/>
    <property type="match status" value="1"/>
</dbReference>